<comment type="catalytic activity">
    <reaction evidence="11">
        <text>L-seryl-[protein] + ATP = O-phospho-L-seryl-[protein] + ADP + H(+)</text>
        <dbReference type="Rhea" id="RHEA:17989"/>
        <dbReference type="Rhea" id="RHEA-COMP:9863"/>
        <dbReference type="Rhea" id="RHEA-COMP:11604"/>
        <dbReference type="ChEBI" id="CHEBI:15378"/>
        <dbReference type="ChEBI" id="CHEBI:29999"/>
        <dbReference type="ChEBI" id="CHEBI:30616"/>
        <dbReference type="ChEBI" id="CHEBI:83421"/>
        <dbReference type="ChEBI" id="CHEBI:456216"/>
        <dbReference type="EC" id="2.7.11.1"/>
    </reaction>
</comment>
<evidence type="ECO:0000256" key="10">
    <source>
        <dbReference type="ARBA" id="ARBA00047899"/>
    </source>
</evidence>
<keyword evidence="7 12" id="KW-0067">ATP-binding</keyword>
<feature type="transmembrane region" description="Helical" evidence="14">
    <location>
        <begin position="6"/>
        <end position="29"/>
    </location>
</feature>
<dbReference type="PIRSF" id="PIRSF000654">
    <property type="entry name" value="Integrin-linked_kinase"/>
    <property type="match status" value="1"/>
</dbReference>
<evidence type="ECO:0000256" key="3">
    <source>
        <dbReference type="ARBA" id="ARBA00022527"/>
    </source>
</evidence>
<comment type="catalytic activity">
    <reaction evidence="10">
        <text>L-threonyl-[protein] + ATP = O-phospho-L-threonyl-[protein] + ADP + H(+)</text>
        <dbReference type="Rhea" id="RHEA:46608"/>
        <dbReference type="Rhea" id="RHEA-COMP:11060"/>
        <dbReference type="Rhea" id="RHEA-COMP:11605"/>
        <dbReference type="ChEBI" id="CHEBI:15378"/>
        <dbReference type="ChEBI" id="CHEBI:30013"/>
        <dbReference type="ChEBI" id="CHEBI:30616"/>
        <dbReference type="ChEBI" id="CHEBI:61977"/>
        <dbReference type="ChEBI" id="CHEBI:456216"/>
        <dbReference type="EC" id="2.7.11.1"/>
    </reaction>
</comment>
<evidence type="ECO:0000256" key="6">
    <source>
        <dbReference type="ARBA" id="ARBA00022741"/>
    </source>
</evidence>
<dbReference type="Gene3D" id="1.10.510.10">
    <property type="entry name" value="Transferase(Phosphotransferase) domain 1"/>
    <property type="match status" value="1"/>
</dbReference>
<dbReference type="InterPro" id="IPR000719">
    <property type="entry name" value="Prot_kinase_dom"/>
</dbReference>
<evidence type="ECO:0000256" key="8">
    <source>
        <dbReference type="ARBA" id="ARBA00022989"/>
    </source>
</evidence>
<feature type="binding site" evidence="12">
    <location>
        <position position="117"/>
    </location>
    <ligand>
        <name>ATP</name>
        <dbReference type="ChEBI" id="CHEBI:30616"/>
    </ligand>
</feature>
<dbReference type="Pfam" id="PF07714">
    <property type="entry name" value="PK_Tyr_Ser-Thr"/>
    <property type="match status" value="1"/>
</dbReference>
<dbReference type="Proteomes" id="UP000554482">
    <property type="component" value="Unassembled WGS sequence"/>
</dbReference>
<comment type="caution">
    <text evidence="16">The sequence shown here is derived from an EMBL/GenBank/DDBJ whole genome shotgun (WGS) entry which is preliminary data.</text>
</comment>
<evidence type="ECO:0000256" key="13">
    <source>
        <dbReference type="SAM" id="MobiDB-lite"/>
    </source>
</evidence>
<evidence type="ECO:0000256" key="1">
    <source>
        <dbReference type="ARBA" id="ARBA00004162"/>
    </source>
</evidence>
<evidence type="ECO:0000313" key="16">
    <source>
        <dbReference type="EMBL" id="KAF5204169.1"/>
    </source>
</evidence>
<feature type="region of interest" description="Disordered" evidence="13">
    <location>
        <begin position="39"/>
        <end position="71"/>
    </location>
</feature>
<sequence>MSESLATIVGGAAGGLAGVVLLIGFLWFYMSHCKKFSNKSSEAGSSDPSALVEWNREGGSTSARNQSLPGVQGTRQFTLEELEHATTQFNENNLIGDGSFGLVYKGLLHDGTVVAVKRRMGAPQRRFVEEVSYLSEISHRNLVTLLGYSQEDGFQMLVFEYLPNGSVCDHLHGKSSKTQLEFKQRLSIALGAAKGLCHLHSLNPPVLHKNFKTSNVLVDENFIAKVADAGIVKLIETIVDASPSSRTSGRNVFQDTEDGSEMSDIYRYGIFLLEILSGEDTVQMNLLGSGGNMIRQVKSRVASNSIVDSRLAGSFTMEAMKDLISLTLQCLSISETEQPNMKTIVSELEQILEKEMRWKTVMGEGTATVTLGSQLFTTG</sequence>
<keyword evidence="16" id="KW-0418">Kinase</keyword>
<dbReference type="GO" id="GO:0005886">
    <property type="term" value="C:plasma membrane"/>
    <property type="evidence" value="ECO:0007669"/>
    <property type="project" value="UniProtKB-SubCell"/>
</dbReference>
<dbReference type="SUPFAM" id="SSF56112">
    <property type="entry name" value="Protein kinase-like (PK-like)"/>
    <property type="match status" value="1"/>
</dbReference>
<reference evidence="16 17" key="1">
    <citation type="submission" date="2020-06" db="EMBL/GenBank/DDBJ databases">
        <title>Transcriptomic and genomic resources for Thalictrum thalictroides and T. hernandezii: Facilitating candidate gene discovery in an emerging model plant lineage.</title>
        <authorList>
            <person name="Arias T."/>
            <person name="Riano-Pachon D.M."/>
            <person name="Di Stilio V.S."/>
        </authorList>
    </citation>
    <scope>NUCLEOTIDE SEQUENCE [LARGE SCALE GENOMIC DNA]</scope>
    <source>
        <strain evidence="17">cv. WT478/WT964</strain>
        <tissue evidence="16">Leaves</tissue>
    </source>
</reference>
<evidence type="ECO:0000259" key="15">
    <source>
        <dbReference type="PROSITE" id="PS50011"/>
    </source>
</evidence>
<evidence type="ECO:0000256" key="12">
    <source>
        <dbReference type="PROSITE-ProRule" id="PRU10141"/>
    </source>
</evidence>
<dbReference type="EC" id="2.7.11.1" evidence="2"/>
<evidence type="ECO:0000256" key="2">
    <source>
        <dbReference type="ARBA" id="ARBA00012513"/>
    </source>
</evidence>
<evidence type="ECO:0000256" key="7">
    <source>
        <dbReference type="ARBA" id="ARBA00022840"/>
    </source>
</evidence>
<dbReference type="GO" id="GO:0005524">
    <property type="term" value="F:ATP binding"/>
    <property type="evidence" value="ECO:0007669"/>
    <property type="project" value="UniProtKB-UniRule"/>
</dbReference>
<dbReference type="InterPro" id="IPR047117">
    <property type="entry name" value="PERK1-13-like"/>
</dbReference>
<protein>
    <recommendedName>
        <fullName evidence="2">non-specific serine/threonine protein kinase</fullName>
        <ecNumber evidence="2">2.7.11.1</ecNumber>
    </recommendedName>
</protein>
<dbReference type="Gene3D" id="3.30.200.20">
    <property type="entry name" value="Phosphorylase Kinase, domain 1"/>
    <property type="match status" value="1"/>
</dbReference>
<evidence type="ECO:0000256" key="5">
    <source>
        <dbReference type="ARBA" id="ARBA00022692"/>
    </source>
</evidence>
<keyword evidence="3" id="KW-0723">Serine/threonine-protein kinase</keyword>
<keyword evidence="17" id="KW-1185">Reference proteome</keyword>
<feature type="compositionally biased region" description="Polar residues" evidence="13">
    <location>
        <begin position="39"/>
        <end position="48"/>
    </location>
</feature>
<keyword evidence="6 12" id="KW-0547">Nucleotide-binding</keyword>
<evidence type="ECO:0000256" key="14">
    <source>
        <dbReference type="SAM" id="Phobius"/>
    </source>
</evidence>
<comment type="subcellular location">
    <subcellularLocation>
        <location evidence="1">Cell membrane</location>
        <topology evidence="1">Single-pass membrane protein</topology>
    </subcellularLocation>
</comment>
<organism evidence="16 17">
    <name type="scientific">Thalictrum thalictroides</name>
    <name type="common">Rue-anemone</name>
    <name type="synonym">Anemone thalictroides</name>
    <dbReference type="NCBI Taxonomy" id="46969"/>
    <lineage>
        <taxon>Eukaryota</taxon>
        <taxon>Viridiplantae</taxon>
        <taxon>Streptophyta</taxon>
        <taxon>Embryophyta</taxon>
        <taxon>Tracheophyta</taxon>
        <taxon>Spermatophyta</taxon>
        <taxon>Magnoliopsida</taxon>
        <taxon>Ranunculales</taxon>
        <taxon>Ranunculaceae</taxon>
        <taxon>Thalictroideae</taxon>
        <taxon>Thalictrum</taxon>
    </lineage>
</organism>
<dbReference type="InterPro" id="IPR017441">
    <property type="entry name" value="Protein_kinase_ATP_BS"/>
</dbReference>
<evidence type="ECO:0000313" key="17">
    <source>
        <dbReference type="Proteomes" id="UP000554482"/>
    </source>
</evidence>
<feature type="compositionally biased region" description="Polar residues" evidence="13">
    <location>
        <begin position="58"/>
        <end position="71"/>
    </location>
</feature>
<dbReference type="OrthoDB" id="4062651at2759"/>
<dbReference type="AlphaFoldDB" id="A0A7J6X323"/>
<proteinExistence type="predicted"/>
<keyword evidence="4" id="KW-0808">Transferase</keyword>
<dbReference type="GO" id="GO:0004674">
    <property type="term" value="F:protein serine/threonine kinase activity"/>
    <property type="evidence" value="ECO:0007669"/>
    <property type="project" value="UniProtKB-KW"/>
</dbReference>
<evidence type="ECO:0000256" key="4">
    <source>
        <dbReference type="ARBA" id="ARBA00022679"/>
    </source>
</evidence>
<dbReference type="PANTHER" id="PTHR47982">
    <property type="entry name" value="PROLINE-RICH RECEPTOR-LIKE PROTEIN KINASE PERK4"/>
    <property type="match status" value="1"/>
</dbReference>
<dbReference type="PROSITE" id="PS00107">
    <property type="entry name" value="PROTEIN_KINASE_ATP"/>
    <property type="match status" value="1"/>
</dbReference>
<evidence type="ECO:0000256" key="11">
    <source>
        <dbReference type="ARBA" id="ARBA00048679"/>
    </source>
</evidence>
<dbReference type="InterPro" id="IPR011009">
    <property type="entry name" value="Kinase-like_dom_sf"/>
</dbReference>
<dbReference type="InterPro" id="IPR001245">
    <property type="entry name" value="Ser-Thr/Tyr_kinase_cat_dom"/>
</dbReference>
<accession>A0A7J6X323</accession>
<name>A0A7J6X323_THATH</name>
<dbReference type="PROSITE" id="PS50011">
    <property type="entry name" value="PROTEIN_KINASE_DOM"/>
    <property type="match status" value="1"/>
</dbReference>
<dbReference type="PANTHER" id="PTHR47982:SF54">
    <property type="entry name" value="PROTEIN KINASE SUPERFAMILY PROTEIN"/>
    <property type="match status" value="1"/>
</dbReference>
<keyword evidence="8 14" id="KW-1133">Transmembrane helix</keyword>
<gene>
    <name evidence="16" type="ORF">FRX31_006240</name>
</gene>
<keyword evidence="5 14" id="KW-0812">Transmembrane</keyword>
<dbReference type="EMBL" id="JABWDY010005776">
    <property type="protein sequence ID" value="KAF5204169.1"/>
    <property type="molecule type" value="Genomic_DNA"/>
</dbReference>
<feature type="domain" description="Protein kinase" evidence="15">
    <location>
        <begin position="89"/>
        <end position="352"/>
    </location>
</feature>
<keyword evidence="9 14" id="KW-0472">Membrane</keyword>
<evidence type="ECO:0000256" key="9">
    <source>
        <dbReference type="ARBA" id="ARBA00023136"/>
    </source>
</evidence>